<proteinExistence type="predicted"/>
<sequence length="384" mass="39331">MGAAPADPLGFVRYPNAVGWPAVGDWVPQGRGLTLLLPVGGCARGIGGYQNGYREVNANWVGDGSCTRLRLDPAPTGGPGGIPDGPPGSSGGWRGGGIAADAAVVGPDGAILAATGSGLRRHRPDGTSEELARADLSPDGRSTVRGLVTFDRGNRVLIGTSTVVAGQRGPVVLSSDDGGRTLTRRVLPVPSGFAERGLIFRLAAHGNEVVAFGWGTGETPAQRRIPVWRSGDAGRTWSASLVRDLPAHLMINGLAHTGTRWVAVGAADNTHADRQDTTHVLTSTDGLSWTPAAAAVPGVGAADSVTVDRAGGLVITGVVDDAEPTAPGERTTYCGVVWTGDGVGPWQRGELGCGDAPPRATATLADGRVLIAGNRDLWLRPATR</sequence>
<dbReference type="Gene3D" id="2.130.10.10">
    <property type="entry name" value="YVTN repeat-like/Quinoprotein amine dehydrogenase"/>
    <property type="match status" value="1"/>
</dbReference>
<organism evidence="1 2">
    <name type="scientific">Pilimelia anulata</name>
    <dbReference type="NCBI Taxonomy" id="53371"/>
    <lineage>
        <taxon>Bacteria</taxon>
        <taxon>Bacillati</taxon>
        <taxon>Actinomycetota</taxon>
        <taxon>Actinomycetes</taxon>
        <taxon>Micromonosporales</taxon>
        <taxon>Micromonosporaceae</taxon>
        <taxon>Pilimelia</taxon>
    </lineage>
</organism>
<name>A0A8J3AYQ7_9ACTN</name>
<evidence type="ECO:0000313" key="2">
    <source>
        <dbReference type="Proteomes" id="UP000649739"/>
    </source>
</evidence>
<accession>A0A8J3AYQ7</accession>
<dbReference type="SUPFAM" id="SSF110296">
    <property type="entry name" value="Oligoxyloglucan reducing end-specific cellobiohydrolase"/>
    <property type="match status" value="1"/>
</dbReference>
<comment type="caution">
    <text evidence="1">The sequence shown here is derived from an EMBL/GenBank/DDBJ whole genome shotgun (WGS) entry which is preliminary data.</text>
</comment>
<reference evidence="1" key="2">
    <citation type="submission" date="2020-09" db="EMBL/GenBank/DDBJ databases">
        <authorList>
            <person name="Sun Q."/>
            <person name="Ohkuma M."/>
        </authorList>
    </citation>
    <scope>NUCLEOTIDE SEQUENCE</scope>
    <source>
        <strain evidence="1">JCM 3090</strain>
    </source>
</reference>
<gene>
    <name evidence="1" type="ORF">GCM10010123_01340</name>
</gene>
<dbReference type="Proteomes" id="UP000649739">
    <property type="component" value="Unassembled WGS sequence"/>
</dbReference>
<protein>
    <submittedName>
        <fullName evidence="1">Uncharacterized protein</fullName>
    </submittedName>
</protein>
<dbReference type="InterPro" id="IPR015943">
    <property type="entry name" value="WD40/YVTN_repeat-like_dom_sf"/>
</dbReference>
<dbReference type="AlphaFoldDB" id="A0A8J3AYQ7"/>
<reference evidence="1" key="1">
    <citation type="journal article" date="2014" name="Int. J. Syst. Evol. Microbiol.">
        <title>Complete genome sequence of Corynebacterium casei LMG S-19264T (=DSM 44701T), isolated from a smear-ripened cheese.</title>
        <authorList>
            <consortium name="US DOE Joint Genome Institute (JGI-PGF)"/>
            <person name="Walter F."/>
            <person name="Albersmeier A."/>
            <person name="Kalinowski J."/>
            <person name="Ruckert C."/>
        </authorList>
    </citation>
    <scope>NUCLEOTIDE SEQUENCE</scope>
    <source>
        <strain evidence="1">JCM 3090</strain>
    </source>
</reference>
<dbReference type="EMBL" id="BMQB01000001">
    <property type="protein sequence ID" value="GGJ75093.1"/>
    <property type="molecule type" value="Genomic_DNA"/>
</dbReference>
<keyword evidence="2" id="KW-1185">Reference proteome</keyword>
<evidence type="ECO:0000313" key="1">
    <source>
        <dbReference type="EMBL" id="GGJ75093.1"/>
    </source>
</evidence>